<evidence type="ECO:0000313" key="2">
    <source>
        <dbReference type="EMBL" id="HGG03278.1"/>
    </source>
</evidence>
<sequence>MKVLIDTNIILDVALARNPFYPESLQVVSLVYEKRIEGYISASTISDVYYVLRKQIGRGLALDFLRRIRTICQIATVNDAAIVIAMKANFSDFEDAIQYGTAVVNQLDAIGTRNYLDFPVVTPRIITPSDLIQEITNLP</sequence>
<dbReference type="Pfam" id="PF13470">
    <property type="entry name" value="PIN_3"/>
    <property type="match status" value="1"/>
</dbReference>
<dbReference type="EMBL" id="DSPX01000228">
    <property type="protein sequence ID" value="HGG03278.1"/>
    <property type="molecule type" value="Genomic_DNA"/>
</dbReference>
<comment type="caution">
    <text evidence="2">The sequence shown here is derived from an EMBL/GenBank/DDBJ whole genome shotgun (WGS) entry which is preliminary data.</text>
</comment>
<organism evidence="2">
    <name type="scientific">Planktothricoides sp. SpSt-374</name>
    <dbReference type="NCBI Taxonomy" id="2282167"/>
    <lineage>
        <taxon>Bacteria</taxon>
        <taxon>Bacillati</taxon>
        <taxon>Cyanobacteriota</taxon>
        <taxon>Cyanophyceae</taxon>
        <taxon>Oscillatoriophycideae</taxon>
        <taxon>Oscillatoriales</taxon>
        <taxon>Oscillatoriaceae</taxon>
        <taxon>Planktothricoides</taxon>
    </lineage>
</organism>
<proteinExistence type="predicted"/>
<dbReference type="InterPro" id="IPR029060">
    <property type="entry name" value="PIN-like_dom_sf"/>
</dbReference>
<reference evidence="2" key="1">
    <citation type="journal article" date="2020" name="mSystems">
        <title>Genome- and Community-Level Interaction Insights into Carbon Utilization and Element Cycling Functions of Hydrothermarchaeota in Hydrothermal Sediment.</title>
        <authorList>
            <person name="Zhou Z."/>
            <person name="Liu Y."/>
            <person name="Xu W."/>
            <person name="Pan J."/>
            <person name="Luo Z.H."/>
            <person name="Li M."/>
        </authorList>
    </citation>
    <scope>NUCLEOTIDE SEQUENCE [LARGE SCALE GENOMIC DNA]</scope>
    <source>
        <strain evidence="2">SpSt-374</strain>
    </source>
</reference>
<dbReference type="AlphaFoldDB" id="A0A7C3VQ00"/>
<gene>
    <name evidence="2" type="ORF">ENR15_22225</name>
</gene>
<feature type="domain" description="PIN" evidence="1">
    <location>
        <begin position="2"/>
        <end position="115"/>
    </location>
</feature>
<accession>A0A7C3VQ00</accession>
<evidence type="ECO:0000259" key="1">
    <source>
        <dbReference type="Pfam" id="PF13470"/>
    </source>
</evidence>
<dbReference type="SUPFAM" id="SSF88723">
    <property type="entry name" value="PIN domain-like"/>
    <property type="match status" value="1"/>
</dbReference>
<protein>
    <submittedName>
        <fullName evidence="2">PIN domain-containing protein</fullName>
    </submittedName>
</protein>
<name>A0A7C3VQ00_9CYAN</name>
<dbReference type="Gene3D" id="3.40.50.1010">
    <property type="entry name" value="5'-nuclease"/>
    <property type="match status" value="1"/>
</dbReference>
<dbReference type="InterPro" id="IPR002716">
    <property type="entry name" value="PIN_dom"/>
</dbReference>